<keyword evidence="1" id="KW-0472">Membrane</keyword>
<keyword evidence="1" id="KW-0812">Transmembrane</keyword>
<evidence type="ECO:0000256" key="1">
    <source>
        <dbReference type="SAM" id="Phobius"/>
    </source>
</evidence>
<keyword evidence="1" id="KW-1133">Transmembrane helix</keyword>
<sequence length="76" mass="8271">MLQHRAFTAAGIVMELLGFVALLAAVYGVAHPLAQGVLAAMAFLLWIVGALLIVHGRRRGSDGQPVRVRVRAQRRR</sequence>
<accession>A0AA37UB24</accession>
<feature type="transmembrane region" description="Helical" evidence="1">
    <location>
        <begin position="33"/>
        <end position="54"/>
    </location>
</feature>
<dbReference type="EMBL" id="BSUL01000001">
    <property type="protein sequence ID" value="GMA27393.1"/>
    <property type="molecule type" value="Genomic_DNA"/>
</dbReference>
<protein>
    <submittedName>
        <fullName evidence="2">Uncharacterized protein</fullName>
    </submittedName>
</protein>
<keyword evidence="3" id="KW-1185">Reference proteome</keyword>
<dbReference type="Proteomes" id="UP001157160">
    <property type="component" value="Unassembled WGS sequence"/>
</dbReference>
<gene>
    <name evidence="2" type="ORF">GCM10025874_06460</name>
</gene>
<proteinExistence type="predicted"/>
<comment type="caution">
    <text evidence="2">The sequence shown here is derived from an EMBL/GenBank/DDBJ whole genome shotgun (WGS) entry which is preliminary data.</text>
</comment>
<feature type="transmembrane region" description="Helical" evidence="1">
    <location>
        <begin position="7"/>
        <end position="27"/>
    </location>
</feature>
<dbReference type="AlphaFoldDB" id="A0AA37UB24"/>
<reference evidence="2 3" key="1">
    <citation type="journal article" date="2014" name="Int. J. Syst. Evol. Microbiol.">
        <title>Complete genome sequence of Corynebacterium casei LMG S-19264T (=DSM 44701T), isolated from a smear-ripened cheese.</title>
        <authorList>
            <consortium name="US DOE Joint Genome Institute (JGI-PGF)"/>
            <person name="Walter F."/>
            <person name="Albersmeier A."/>
            <person name="Kalinowski J."/>
            <person name="Ruckert C."/>
        </authorList>
    </citation>
    <scope>NUCLEOTIDE SEQUENCE [LARGE SCALE GENOMIC DNA]</scope>
    <source>
        <strain evidence="2 3">NBRC 112289</strain>
    </source>
</reference>
<organism evidence="2 3">
    <name type="scientific">Arenivirga flava</name>
    <dbReference type="NCBI Taxonomy" id="1930060"/>
    <lineage>
        <taxon>Bacteria</taxon>
        <taxon>Bacillati</taxon>
        <taxon>Actinomycetota</taxon>
        <taxon>Actinomycetes</taxon>
        <taxon>Micrococcales</taxon>
        <taxon>Microbacteriaceae</taxon>
        <taxon>Arenivirga</taxon>
    </lineage>
</organism>
<name>A0AA37UB24_9MICO</name>
<dbReference type="RefSeq" id="WP_284229955.1">
    <property type="nucleotide sequence ID" value="NZ_BSUL01000001.1"/>
</dbReference>
<evidence type="ECO:0000313" key="2">
    <source>
        <dbReference type="EMBL" id="GMA27393.1"/>
    </source>
</evidence>
<evidence type="ECO:0000313" key="3">
    <source>
        <dbReference type="Proteomes" id="UP001157160"/>
    </source>
</evidence>